<dbReference type="PANTHER" id="PTHR43065:SF51">
    <property type="entry name" value="HISTIDINE KINASE"/>
    <property type="match status" value="1"/>
</dbReference>
<dbReference type="GO" id="GO:0000155">
    <property type="term" value="F:phosphorelay sensor kinase activity"/>
    <property type="evidence" value="ECO:0007669"/>
    <property type="project" value="InterPro"/>
</dbReference>
<dbReference type="SUPFAM" id="SSF55874">
    <property type="entry name" value="ATPase domain of HSP90 chaperone/DNA topoisomerase II/histidine kinase"/>
    <property type="match status" value="1"/>
</dbReference>
<dbReference type="SUPFAM" id="SSF47384">
    <property type="entry name" value="Homodimeric domain of signal transducing histidine kinase"/>
    <property type="match status" value="1"/>
</dbReference>
<feature type="compositionally biased region" description="Low complexity" evidence="3">
    <location>
        <begin position="167"/>
        <end position="178"/>
    </location>
</feature>
<dbReference type="Proteomes" id="UP000000683">
    <property type="component" value="Chromosome"/>
</dbReference>
<dbReference type="PROSITE" id="PS50109">
    <property type="entry name" value="HIS_KIN"/>
    <property type="match status" value="1"/>
</dbReference>
<comment type="catalytic activity">
    <reaction evidence="1">
        <text>ATP + protein L-histidine = ADP + protein N-phospho-L-histidine.</text>
        <dbReference type="EC" id="2.7.13.3"/>
    </reaction>
</comment>
<evidence type="ECO:0000256" key="2">
    <source>
        <dbReference type="ARBA" id="ARBA00012438"/>
    </source>
</evidence>
<dbReference type="PANTHER" id="PTHR43065">
    <property type="entry name" value="SENSOR HISTIDINE KINASE"/>
    <property type="match status" value="1"/>
</dbReference>
<dbReference type="InterPro" id="IPR004358">
    <property type="entry name" value="Sig_transdc_His_kin-like_C"/>
</dbReference>
<dbReference type="SMART" id="SM00387">
    <property type="entry name" value="HATPase_c"/>
    <property type="match status" value="1"/>
</dbReference>
<dbReference type="Gene3D" id="3.30.565.10">
    <property type="entry name" value="Histidine kinase-like ATPase, C-terminal domain"/>
    <property type="match status" value="1"/>
</dbReference>
<gene>
    <name evidence="5" type="ordered locus">ambt_12685</name>
</gene>
<organism evidence="5 6">
    <name type="scientific">Alteromonas naphthalenivorans</name>
    <dbReference type="NCBI Taxonomy" id="715451"/>
    <lineage>
        <taxon>Bacteria</taxon>
        <taxon>Pseudomonadati</taxon>
        <taxon>Pseudomonadota</taxon>
        <taxon>Gammaproteobacteria</taxon>
        <taxon>Alteromonadales</taxon>
        <taxon>Alteromonadaceae</taxon>
        <taxon>Alteromonas/Salinimonas group</taxon>
        <taxon>Alteromonas</taxon>
    </lineage>
</organism>
<dbReference type="RefSeq" id="WP_013784988.1">
    <property type="nucleotide sequence ID" value="NC_015554.1"/>
</dbReference>
<evidence type="ECO:0000256" key="1">
    <source>
        <dbReference type="ARBA" id="ARBA00000085"/>
    </source>
</evidence>
<evidence type="ECO:0000313" key="5">
    <source>
        <dbReference type="EMBL" id="AEF04057.1"/>
    </source>
</evidence>
<evidence type="ECO:0000256" key="3">
    <source>
        <dbReference type="SAM" id="MobiDB-lite"/>
    </source>
</evidence>
<dbReference type="HOGENOM" id="CLU_000445_114_4_6"/>
<dbReference type="eggNOG" id="COG5000">
    <property type="taxonomic scope" value="Bacteria"/>
</dbReference>
<proteinExistence type="predicted"/>
<dbReference type="InterPro" id="IPR036097">
    <property type="entry name" value="HisK_dim/P_sf"/>
</dbReference>
<accession>F5ZDU5</accession>
<feature type="region of interest" description="Disordered" evidence="3">
    <location>
        <begin position="149"/>
        <end position="178"/>
    </location>
</feature>
<evidence type="ECO:0000259" key="4">
    <source>
        <dbReference type="PROSITE" id="PS50109"/>
    </source>
</evidence>
<protein>
    <recommendedName>
        <fullName evidence="2">histidine kinase</fullName>
        <ecNumber evidence="2">2.7.13.3</ecNumber>
    </recommendedName>
</protein>
<sequence>MRLIKNKLRVAALCATAIGMAPMLYVSDLSVVQKALLVLVSLCLCALAVKVCTAPINKQLEALKIGLLNFKDGEFSSTLACKTSDEFKTLFQLYNDTAETLRREKQWLYQRELMLDKVLHSSPDVLLLVNDQKHVVLSNRQACEFFHPTTRMEDTGSEENGAGANKLGASRLGASSSGTRSLEGYTLGTLLNNKPDTLKDVLLENREGLFTLPQGASGIQTWHMSTGTFLLNNQTHRLYILKQMTRELNRQEVSVWKKVIRVISHELNNSLGPISSLLHSGQIVGQQNGDARLVRVFHTIEERIAHLNQFVQGYGRFAKLPPPVLATIDWDKITAQLSNQCDFKLTMQEAVEVKADAVQLEQLLINLLKNAHESGGDPQDVELVIKQTASQVIIEVLDSGKGMTDSVMTNALVPFYSTKANGSGLGLALCREITDAHNGHLVIQNRKDKGLCVRFIIDKTTK</sequence>
<dbReference type="Pfam" id="PF02518">
    <property type="entry name" value="HATPase_c"/>
    <property type="match status" value="1"/>
</dbReference>
<dbReference type="AlphaFoldDB" id="F5ZDU5"/>
<dbReference type="EMBL" id="CP002339">
    <property type="protein sequence ID" value="AEF04057.1"/>
    <property type="molecule type" value="Genomic_DNA"/>
</dbReference>
<evidence type="ECO:0000313" key="6">
    <source>
        <dbReference type="Proteomes" id="UP000000683"/>
    </source>
</evidence>
<reference evidence="5 6" key="1">
    <citation type="journal article" date="2011" name="J. Bacteriol.">
        <title>Complete genome sequence of the polycyclic aromatic hydrocarbon-degrading bacterium Alteromonas sp. strain SN2.</title>
        <authorList>
            <person name="Jin H.M."/>
            <person name="Jeong H."/>
            <person name="Moon E.J."/>
            <person name="Math R.K."/>
            <person name="Lee K."/>
            <person name="Kim H.J."/>
            <person name="Jeon C.O."/>
            <person name="Oh T.K."/>
            <person name="Kim J.F."/>
        </authorList>
    </citation>
    <scope>NUCLEOTIDE SEQUENCE [LARGE SCALE GENOMIC DNA]</scope>
    <source>
        <strain evidence="6">JCM 17741 / KACC 18427 / KCTC 11700BP / SN2</strain>
    </source>
</reference>
<dbReference type="InterPro" id="IPR036890">
    <property type="entry name" value="HATPase_C_sf"/>
</dbReference>
<dbReference type="EC" id="2.7.13.3" evidence="2"/>
<feature type="domain" description="Histidine kinase" evidence="4">
    <location>
        <begin position="262"/>
        <end position="461"/>
    </location>
</feature>
<dbReference type="InterPro" id="IPR005467">
    <property type="entry name" value="His_kinase_dom"/>
</dbReference>
<dbReference type="KEGG" id="alt:ambt_12685"/>
<keyword evidence="6" id="KW-1185">Reference proteome</keyword>
<dbReference type="PRINTS" id="PR00344">
    <property type="entry name" value="BCTRLSENSOR"/>
</dbReference>
<dbReference type="InterPro" id="IPR003594">
    <property type="entry name" value="HATPase_dom"/>
</dbReference>
<name>F5ZDU5_ALTNA</name>